<dbReference type="NCBIfam" id="TIGR00724">
    <property type="entry name" value="urea_amlyse_rel"/>
    <property type="match status" value="1"/>
</dbReference>
<evidence type="ECO:0000313" key="6">
    <source>
        <dbReference type="Proteomes" id="UP000280307"/>
    </source>
</evidence>
<proteinExistence type="predicted"/>
<evidence type="ECO:0000256" key="1">
    <source>
        <dbReference type="ARBA" id="ARBA00022741"/>
    </source>
</evidence>
<dbReference type="EMBL" id="RSAS01000459">
    <property type="protein sequence ID" value="RRR71303.1"/>
    <property type="molecule type" value="Genomic_DNA"/>
</dbReference>
<keyword evidence="2" id="KW-0378">Hydrolase</keyword>
<dbReference type="AlphaFoldDB" id="A0A426TYZ2"/>
<gene>
    <name evidence="5" type="ORF">EI684_11730</name>
</gene>
<reference evidence="5 6" key="1">
    <citation type="submission" date="2018-12" db="EMBL/GenBank/DDBJ databases">
        <title>Genome Sequence of Candidatus Viridilinea halotolerans isolated from saline sulfide-rich spring.</title>
        <authorList>
            <person name="Grouzdev D.S."/>
            <person name="Burganskaya E.I."/>
            <person name="Krutkina M.S."/>
            <person name="Sukhacheva M.V."/>
            <person name="Gorlenko V.M."/>
        </authorList>
    </citation>
    <scope>NUCLEOTIDE SEQUENCE [LARGE SCALE GENOMIC DNA]</scope>
    <source>
        <strain evidence="5">Chok-6</strain>
    </source>
</reference>
<dbReference type="SMART" id="SM00797">
    <property type="entry name" value="AHS2"/>
    <property type="match status" value="1"/>
</dbReference>
<dbReference type="PANTHER" id="PTHR43309">
    <property type="entry name" value="5-OXOPROLINASE SUBUNIT C"/>
    <property type="match status" value="1"/>
</dbReference>
<comment type="caution">
    <text evidence="5">The sequence shown here is derived from an EMBL/GenBank/DDBJ whole genome shotgun (WGS) entry which is preliminary data.</text>
</comment>
<dbReference type="GO" id="GO:0016740">
    <property type="term" value="F:transferase activity"/>
    <property type="evidence" value="ECO:0007669"/>
    <property type="project" value="UniProtKB-KW"/>
</dbReference>
<dbReference type="InterPro" id="IPR052708">
    <property type="entry name" value="PxpC"/>
</dbReference>
<feature type="domain" description="Carboxyltransferase" evidence="4">
    <location>
        <begin position="24"/>
        <end position="308"/>
    </location>
</feature>
<dbReference type="SUPFAM" id="SSF50891">
    <property type="entry name" value="Cyclophilin-like"/>
    <property type="match status" value="1"/>
</dbReference>
<dbReference type="Proteomes" id="UP000280307">
    <property type="component" value="Unassembled WGS sequence"/>
</dbReference>
<dbReference type="Pfam" id="PF02626">
    <property type="entry name" value="CT_A_B"/>
    <property type="match status" value="1"/>
</dbReference>
<dbReference type="Gene3D" id="2.40.100.10">
    <property type="entry name" value="Cyclophilin-like"/>
    <property type="match status" value="1"/>
</dbReference>
<keyword evidence="3" id="KW-0067">ATP-binding</keyword>
<dbReference type="GO" id="GO:0016787">
    <property type="term" value="F:hydrolase activity"/>
    <property type="evidence" value="ECO:0007669"/>
    <property type="project" value="UniProtKB-KW"/>
</dbReference>
<keyword evidence="1" id="KW-0547">Nucleotide-binding</keyword>
<sequence>MHIHVISPGLLTTIQDSGRPAARRYGVPPSGAMDMFALAVANRLIGNPSDAAALELTAGGALLEFLRPTLVALTGADLGATLNGRHLAPWQAALLDRGTTLHFRGRQANWGARAYLALAGGIAAPTLLGSRSTYLAGGFGGLEGRALRPGDQLATYASPHSRWPWVGTEWPCHARPLYGHTPTLRFLPGPHYAALTPAAREALSQTTLRVGAAANRIGYRLDGLRLSFSQQLSLPSFGVIAGAIQVPPDGTPILLMAEAQTIGGYPVVAIVIAPDLPLAAQILPGDQLRLAPTTMRAARAAHQRYAAWLATAPQADPWPEQLALAGALG</sequence>
<dbReference type="PANTHER" id="PTHR43309:SF3">
    <property type="entry name" value="5-OXOPROLINASE SUBUNIT C"/>
    <property type="match status" value="1"/>
</dbReference>
<evidence type="ECO:0000313" key="5">
    <source>
        <dbReference type="EMBL" id="RRR71303.1"/>
    </source>
</evidence>
<name>A0A426TYZ2_9CHLR</name>
<evidence type="ECO:0000256" key="3">
    <source>
        <dbReference type="ARBA" id="ARBA00022840"/>
    </source>
</evidence>
<accession>A0A426TYZ2</accession>
<dbReference type="InterPro" id="IPR029000">
    <property type="entry name" value="Cyclophilin-like_dom_sf"/>
</dbReference>
<dbReference type="GO" id="GO:0005524">
    <property type="term" value="F:ATP binding"/>
    <property type="evidence" value="ECO:0007669"/>
    <property type="project" value="UniProtKB-KW"/>
</dbReference>
<dbReference type="InterPro" id="IPR003778">
    <property type="entry name" value="CT_A_B"/>
</dbReference>
<organism evidence="5 6">
    <name type="scientific">Candidatus Viridilinea halotolerans</name>
    <dbReference type="NCBI Taxonomy" id="2491704"/>
    <lineage>
        <taxon>Bacteria</taxon>
        <taxon>Bacillati</taxon>
        <taxon>Chloroflexota</taxon>
        <taxon>Chloroflexia</taxon>
        <taxon>Chloroflexales</taxon>
        <taxon>Chloroflexineae</taxon>
        <taxon>Oscillochloridaceae</taxon>
        <taxon>Candidatus Viridilinea</taxon>
    </lineage>
</organism>
<protein>
    <submittedName>
        <fullName evidence="5">Biotin-dependent carboxyltransferase family protein</fullName>
    </submittedName>
</protein>
<evidence type="ECO:0000256" key="2">
    <source>
        <dbReference type="ARBA" id="ARBA00022801"/>
    </source>
</evidence>
<keyword evidence="5" id="KW-0808">Transferase</keyword>
<evidence type="ECO:0000259" key="4">
    <source>
        <dbReference type="SMART" id="SM00797"/>
    </source>
</evidence>